<dbReference type="AlphaFoldDB" id="A0A8T1N2Q9"/>
<dbReference type="PANTHER" id="PTHR47074">
    <property type="entry name" value="BNAC02G40300D PROTEIN"/>
    <property type="match status" value="1"/>
</dbReference>
<feature type="domain" description="Endonuclease/exonuclease/phosphatase" evidence="1">
    <location>
        <begin position="7"/>
        <end position="105"/>
    </location>
</feature>
<gene>
    <name evidence="3" type="ORF">CIPAW_16G012000</name>
</gene>
<evidence type="ECO:0000259" key="1">
    <source>
        <dbReference type="Pfam" id="PF03372"/>
    </source>
</evidence>
<protein>
    <recommendedName>
        <fullName evidence="5">RNase H type-1 domain-containing protein</fullName>
    </recommendedName>
</protein>
<evidence type="ECO:0000313" key="4">
    <source>
        <dbReference type="Proteomes" id="UP000811609"/>
    </source>
</evidence>
<dbReference type="EMBL" id="CM031824">
    <property type="protein sequence ID" value="KAG6624235.1"/>
    <property type="molecule type" value="Genomic_DNA"/>
</dbReference>
<name>A0A8T1N2Q9_CARIL</name>
<organism evidence="3 4">
    <name type="scientific">Carya illinoinensis</name>
    <name type="common">Pecan</name>
    <dbReference type="NCBI Taxonomy" id="32201"/>
    <lineage>
        <taxon>Eukaryota</taxon>
        <taxon>Viridiplantae</taxon>
        <taxon>Streptophyta</taxon>
        <taxon>Embryophyta</taxon>
        <taxon>Tracheophyta</taxon>
        <taxon>Spermatophyta</taxon>
        <taxon>Magnoliopsida</taxon>
        <taxon>eudicotyledons</taxon>
        <taxon>Gunneridae</taxon>
        <taxon>Pentapetalae</taxon>
        <taxon>rosids</taxon>
        <taxon>fabids</taxon>
        <taxon>Fagales</taxon>
        <taxon>Juglandaceae</taxon>
        <taxon>Carya</taxon>
    </lineage>
</organism>
<evidence type="ECO:0000313" key="3">
    <source>
        <dbReference type="EMBL" id="KAG6624235.1"/>
    </source>
</evidence>
<dbReference type="InterPro" id="IPR052929">
    <property type="entry name" value="RNase_H-like_EbsB-rel"/>
</dbReference>
<dbReference type="Pfam" id="PF03372">
    <property type="entry name" value="Exo_endo_phos"/>
    <property type="match status" value="1"/>
</dbReference>
<dbReference type="Proteomes" id="UP000811609">
    <property type="component" value="Chromosome 16"/>
</dbReference>
<sequence>MLKAMKPRGNEGWLIVGDFNEILTNDEKWGGKARPESQMELFREVLREGNLNDLGWRGDKYTWSNSHTDDTFTKERLDRAIANPQWRDLFSEVWVEIMVARTSDHKPILVHLNTQIYGNEPLKRMGFKYEASWALDEDCGGFLSEIWRGKEGEPKSIINLLNQSRRVLQSWSKHMRQRERKEMEEKTKQLKALQAEECSSNVEELRKVTWECPAANDIWGQDESGVKKWDRSENDFLSMWGKLMNRVPKNLLEEVAVLFRKVWLRRNDWLFEGRKACPRKEIISTRAALQEFKDLQGNNSKQVAVQSGLTGSLQWEKPAPDYVKVNWDASTEIKQNRMGIGIMIRDEHGEALVAVCDRRENVMDAAVAECVALRKAVELCIALNIRKAIFEGDAKVVVKAVQEAEEDLPLFGPIVEDIRVYFRNNPEWSIQFVSRKKNTVAHTLAKKALTIEEETVWIEDVPVCIEGCLKNDKVVRREDE</sequence>
<dbReference type="InterPro" id="IPR002156">
    <property type="entry name" value="RNaseH_domain"/>
</dbReference>
<proteinExistence type="predicted"/>
<dbReference type="GO" id="GO:0004523">
    <property type="term" value="F:RNA-DNA hybrid ribonuclease activity"/>
    <property type="evidence" value="ECO:0007669"/>
    <property type="project" value="InterPro"/>
</dbReference>
<feature type="domain" description="RNase H type-1" evidence="2">
    <location>
        <begin position="326"/>
        <end position="448"/>
    </location>
</feature>
<comment type="caution">
    <text evidence="3">The sequence shown here is derived from an EMBL/GenBank/DDBJ whole genome shotgun (WGS) entry which is preliminary data.</text>
</comment>
<evidence type="ECO:0000259" key="2">
    <source>
        <dbReference type="Pfam" id="PF13456"/>
    </source>
</evidence>
<dbReference type="GO" id="GO:0003676">
    <property type="term" value="F:nucleic acid binding"/>
    <property type="evidence" value="ECO:0007669"/>
    <property type="project" value="InterPro"/>
</dbReference>
<dbReference type="CDD" id="cd06222">
    <property type="entry name" value="RNase_H_like"/>
    <property type="match status" value="1"/>
</dbReference>
<dbReference type="PANTHER" id="PTHR47074:SF48">
    <property type="entry name" value="POLYNUCLEOTIDYL TRANSFERASE, RIBONUCLEASE H-LIKE SUPERFAMILY PROTEIN"/>
    <property type="match status" value="1"/>
</dbReference>
<accession>A0A8T1N2Q9</accession>
<dbReference type="InterPro" id="IPR044730">
    <property type="entry name" value="RNase_H-like_dom_plant"/>
</dbReference>
<keyword evidence="4" id="KW-1185">Reference proteome</keyword>
<dbReference type="Pfam" id="PF13456">
    <property type="entry name" value="RVT_3"/>
    <property type="match status" value="1"/>
</dbReference>
<dbReference type="InterPro" id="IPR005135">
    <property type="entry name" value="Endo/exonuclease/phosphatase"/>
</dbReference>
<reference evidence="3" key="1">
    <citation type="submission" date="2020-12" db="EMBL/GenBank/DDBJ databases">
        <title>WGS assembly of Carya illinoinensis cv. Pawnee.</title>
        <authorList>
            <person name="Platts A."/>
            <person name="Shu S."/>
            <person name="Wright S."/>
            <person name="Barry K."/>
            <person name="Edger P."/>
            <person name="Pires J.C."/>
            <person name="Schmutz J."/>
        </authorList>
    </citation>
    <scope>NUCLEOTIDE SEQUENCE</scope>
    <source>
        <tissue evidence="3">Leaf</tissue>
    </source>
</reference>
<evidence type="ECO:0008006" key="5">
    <source>
        <dbReference type="Google" id="ProtNLM"/>
    </source>
</evidence>